<organism evidence="8">
    <name type="scientific">Acidicaldus sp</name>
    <dbReference type="NCBI Taxonomy" id="1872105"/>
    <lineage>
        <taxon>Bacteria</taxon>
        <taxon>Pseudomonadati</taxon>
        <taxon>Pseudomonadota</taxon>
        <taxon>Alphaproteobacteria</taxon>
        <taxon>Acetobacterales</taxon>
        <taxon>Acetobacteraceae</taxon>
        <taxon>Acidicaldus</taxon>
    </lineage>
</organism>
<dbReference type="Gene3D" id="3.30.300.30">
    <property type="match status" value="1"/>
</dbReference>
<evidence type="ECO:0000256" key="5">
    <source>
        <dbReference type="ARBA" id="ARBA00067668"/>
    </source>
</evidence>
<dbReference type="PANTHER" id="PTHR43767:SF1">
    <property type="entry name" value="NONRIBOSOMAL PEPTIDE SYNTHASE PES1 (EUROFUNG)-RELATED"/>
    <property type="match status" value="1"/>
</dbReference>
<dbReference type="InterPro" id="IPR000873">
    <property type="entry name" value="AMP-dep_synth/lig_dom"/>
</dbReference>
<feature type="domain" description="AMP-dependent synthetase/ligase" evidence="6">
    <location>
        <begin position="38"/>
        <end position="401"/>
    </location>
</feature>
<dbReference type="InterPro" id="IPR045851">
    <property type="entry name" value="AMP-bd_C_sf"/>
</dbReference>
<feature type="domain" description="AMP-binding enzyme C-terminal" evidence="7">
    <location>
        <begin position="451"/>
        <end position="526"/>
    </location>
</feature>
<dbReference type="FunFam" id="3.30.300.30:FF:000008">
    <property type="entry name" value="2,3-dihydroxybenzoate-AMP ligase"/>
    <property type="match status" value="1"/>
</dbReference>
<keyword evidence="2 8" id="KW-0436">Ligase</keyword>
<comment type="catalytic activity">
    <reaction evidence="3">
        <text>3-(methylsulfanyl)propanoate + ATP + CoA = 3-(methylsulfanyl)propanoyl-CoA + AMP + diphosphate</text>
        <dbReference type="Rhea" id="RHEA:43052"/>
        <dbReference type="ChEBI" id="CHEBI:30616"/>
        <dbReference type="ChEBI" id="CHEBI:33019"/>
        <dbReference type="ChEBI" id="CHEBI:49016"/>
        <dbReference type="ChEBI" id="CHEBI:57287"/>
        <dbReference type="ChEBI" id="CHEBI:82815"/>
        <dbReference type="ChEBI" id="CHEBI:456215"/>
        <dbReference type="EC" id="6.2.1.44"/>
    </reaction>
    <physiologicalReaction direction="left-to-right" evidence="3">
        <dbReference type="Rhea" id="RHEA:43053"/>
    </physiologicalReaction>
</comment>
<evidence type="ECO:0000259" key="6">
    <source>
        <dbReference type="Pfam" id="PF00501"/>
    </source>
</evidence>
<sequence length="546" mass="58635">MSEQTTKPTPGRRDDRGNVSALERNLIERVSVGDIATRAAAQHGDRPALIDGARSLSFRALNEQANRLGAALRGMGLGAGDVVAVMARNCSEMMITYFACAKAGLVCAPVNLGLKGPEIVYCLHDAGARVLIAASELAAAVAPLPGALPALQCIYWIGADVPDIAKSAGSFEDLLQAGTPQEFETIIHDRDPVQLLYTSGTTAQPKGVLTSHLAVTITALSAALTGAMNRHSTSLALLPLFHCAQLNADVISLLSVGGTVVLMPGFDAGLVPRLIARHRVSHILLLPMMYAALLQSPDTQNHDLSSVRLARYAMAPMPQERLQAIHALFPNADVMLGSGQTEFTPPTTFQLPSHQLSKAASWGPATVMVQTAIMDEEGRLLPRGEIGELVYRGPQVMNGYLNQPEGTAVSFRHGWFHSGDVAWIDGEGVIWFTDRKKDMIKSGGENVASIEVERCLMEHPGVAEAAVVGLPHEYWGEAVAAVVVLQPGRQVSEEDLLAHCRERLASFKVPKAIRLVEQFPRTATGKIQKHVLRNELRDVFASSTES</sequence>
<evidence type="ECO:0000256" key="4">
    <source>
        <dbReference type="ARBA" id="ARBA00066616"/>
    </source>
</evidence>
<dbReference type="PANTHER" id="PTHR43767">
    <property type="entry name" value="LONG-CHAIN-FATTY-ACID--COA LIGASE"/>
    <property type="match status" value="1"/>
</dbReference>
<dbReference type="GO" id="GO:0016878">
    <property type="term" value="F:acid-thiol ligase activity"/>
    <property type="evidence" value="ECO:0007669"/>
    <property type="project" value="UniProtKB-ARBA"/>
</dbReference>
<dbReference type="EMBL" id="DTQM01000218">
    <property type="protein sequence ID" value="HGC43817.1"/>
    <property type="molecule type" value="Genomic_DNA"/>
</dbReference>
<dbReference type="InterPro" id="IPR025110">
    <property type="entry name" value="AMP-bd_C"/>
</dbReference>
<dbReference type="InterPro" id="IPR050237">
    <property type="entry name" value="ATP-dep_AMP-bd_enzyme"/>
</dbReference>
<dbReference type="EC" id="6.2.1.44" evidence="4"/>
<evidence type="ECO:0000256" key="2">
    <source>
        <dbReference type="ARBA" id="ARBA00022598"/>
    </source>
</evidence>
<reference evidence="8" key="1">
    <citation type="journal article" date="2020" name="mSystems">
        <title>Genome- and Community-Level Interaction Insights into Carbon Utilization and Element Cycling Functions of Hydrothermarchaeota in Hydrothermal Sediment.</title>
        <authorList>
            <person name="Zhou Z."/>
            <person name="Liu Y."/>
            <person name="Xu W."/>
            <person name="Pan J."/>
            <person name="Luo Z.H."/>
            <person name="Li M."/>
        </authorList>
    </citation>
    <scope>NUCLEOTIDE SEQUENCE</scope>
    <source>
        <strain evidence="8">SpSt-997</strain>
    </source>
</reference>
<evidence type="ECO:0000313" key="8">
    <source>
        <dbReference type="EMBL" id="HGC43817.1"/>
    </source>
</evidence>
<evidence type="ECO:0000256" key="3">
    <source>
        <dbReference type="ARBA" id="ARBA00051915"/>
    </source>
</evidence>
<name>A0A8J4HCE7_9PROT</name>
<evidence type="ECO:0000259" key="7">
    <source>
        <dbReference type="Pfam" id="PF13193"/>
    </source>
</evidence>
<dbReference type="InterPro" id="IPR042099">
    <property type="entry name" value="ANL_N_sf"/>
</dbReference>
<accession>A0A8J4HCE7</accession>
<dbReference type="Gene3D" id="3.40.50.12780">
    <property type="entry name" value="N-terminal domain of ligase-like"/>
    <property type="match status" value="1"/>
</dbReference>
<protein>
    <recommendedName>
        <fullName evidence="5">3-methylmercaptopropionyl-CoA ligase</fullName>
        <ecNumber evidence="4">6.2.1.44</ecNumber>
    </recommendedName>
</protein>
<comment type="similarity">
    <text evidence="1">Belongs to the ATP-dependent AMP-binding enzyme family.</text>
</comment>
<dbReference type="SUPFAM" id="SSF56801">
    <property type="entry name" value="Acetyl-CoA synthetase-like"/>
    <property type="match status" value="1"/>
</dbReference>
<gene>
    <name evidence="8" type="ORF">ENY07_11445</name>
</gene>
<evidence type="ECO:0000256" key="1">
    <source>
        <dbReference type="ARBA" id="ARBA00006432"/>
    </source>
</evidence>
<dbReference type="Pfam" id="PF00501">
    <property type="entry name" value="AMP-binding"/>
    <property type="match status" value="1"/>
</dbReference>
<dbReference type="Pfam" id="PF13193">
    <property type="entry name" value="AMP-binding_C"/>
    <property type="match status" value="1"/>
</dbReference>
<dbReference type="NCBIfam" id="NF004837">
    <property type="entry name" value="PRK06187.1"/>
    <property type="match status" value="1"/>
</dbReference>
<dbReference type="AlphaFoldDB" id="A0A8J4HCE7"/>
<comment type="caution">
    <text evidence="8">The sequence shown here is derived from an EMBL/GenBank/DDBJ whole genome shotgun (WGS) entry which is preliminary data.</text>
</comment>
<proteinExistence type="inferred from homology"/>